<dbReference type="AlphaFoldDB" id="A0AAV7LFB1"/>
<gene>
    <name evidence="1" type="ORF">NDU88_003430</name>
</gene>
<dbReference type="Proteomes" id="UP001066276">
    <property type="component" value="Chromosome 11"/>
</dbReference>
<organism evidence="1 2">
    <name type="scientific">Pleurodeles waltl</name>
    <name type="common">Iberian ribbed newt</name>
    <dbReference type="NCBI Taxonomy" id="8319"/>
    <lineage>
        <taxon>Eukaryota</taxon>
        <taxon>Metazoa</taxon>
        <taxon>Chordata</taxon>
        <taxon>Craniata</taxon>
        <taxon>Vertebrata</taxon>
        <taxon>Euteleostomi</taxon>
        <taxon>Amphibia</taxon>
        <taxon>Batrachia</taxon>
        <taxon>Caudata</taxon>
        <taxon>Salamandroidea</taxon>
        <taxon>Salamandridae</taxon>
        <taxon>Pleurodelinae</taxon>
        <taxon>Pleurodeles</taxon>
    </lineage>
</organism>
<proteinExistence type="predicted"/>
<accession>A0AAV7LFB1</accession>
<keyword evidence="2" id="KW-1185">Reference proteome</keyword>
<evidence type="ECO:0000313" key="2">
    <source>
        <dbReference type="Proteomes" id="UP001066276"/>
    </source>
</evidence>
<comment type="caution">
    <text evidence="1">The sequence shown here is derived from an EMBL/GenBank/DDBJ whole genome shotgun (WGS) entry which is preliminary data.</text>
</comment>
<sequence length="81" mass="9125">MVHRYPQASMIKDSARELTLSDEETAAFEQEKESLREVGRMSIHLKDITNAVQNEPKLATVESGGARRDNIYKGVKEGSYI</sequence>
<reference evidence="1" key="1">
    <citation type="journal article" date="2022" name="bioRxiv">
        <title>Sequencing and chromosome-scale assembly of the giantPleurodeles waltlgenome.</title>
        <authorList>
            <person name="Brown T."/>
            <person name="Elewa A."/>
            <person name="Iarovenko S."/>
            <person name="Subramanian E."/>
            <person name="Araus A.J."/>
            <person name="Petzold A."/>
            <person name="Susuki M."/>
            <person name="Suzuki K.-i.T."/>
            <person name="Hayashi T."/>
            <person name="Toyoda A."/>
            <person name="Oliveira C."/>
            <person name="Osipova E."/>
            <person name="Leigh N.D."/>
            <person name="Simon A."/>
            <person name="Yun M.H."/>
        </authorList>
    </citation>
    <scope>NUCLEOTIDE SEQUENCE</scope>
    <source>
        <strain evidence="1">20211129_DDA</strain>
        <tissue evidence="1">Liver</tissue>
    </source>
</reference>
<protein>
    <submittedName>
        <fullName evidence="1">Uncharacterized protein</fullName>
    </submittedName>
</protein>
<name>A0AAV7LFB1_PLEWA</name>
<dbReference type="EMBL" id="JANPWB010000015">
    <property type="protein sequence ID" value="KAJ1090297.1"/>
    <property type="molecule type" value="Genomic_DNA"/>
</dbReference>
<evidence type="ECO:0000313" key="1">
    <source>
        <dbReference type="EMBL" id="KAJ1090297.1"/>
    </source>
</evidence>